<keyword evidence="3 6" id="KW-0812">Transmembrane</keyword>
<keyword evidence="4 6" id="KW-1133">Transmembrane helix</keyword>
<evidence type="ECO:0000256" key="6">
    <source>
        <dbReference type="RuleBase" id="RU362006"/>
    </source>
</evidence>
<evidence type="ECO:0000313" key="7">
    <source>
        <dbReference type="EMBL" id="THD22204.1"/>
    </source>
</evidence>
<evidence type="ECO:0000256" key="4">
    <source>
        <dbReference type="ARBA" id="ARBA00022989"/>
    </source>
</evidence>
<dbReference type="GO" id="GO:0016020">
    <property type="term" value="C:membrane"/>
    <property type="evidence" value="ECO:0007669"/>
    <property type="project" value="UniProtKB-SubCell"/>
</dbReference>
<dbReference type="AlphaFoldDB" id="A0A4E0R7W6"/>
<gene>
    <name evidence="7" type="ORF">D915_006996</name>
</gene>
<sequence>MLVEYRRQFEKSLRRPGAISDVLTYCERKSGLERNVIAYGTLVILLIYVLIGYGAELLVLLVGFVYPAYQSVKAIETSQKQDDTQWLIYWVVFAFVQLVEGCTFSLLTYLPLYSIFKCIFLLHCMAPFKENGSVLIYNHVIRPLFVKHAPAIDSALDTAAEIAGSMVGNAVRGHFK</sequence>
<evidence type="ECO:0000256" key="2">
    <source>
        <dbReference type="ARBA" id="ARBA00008573"/>
    </source>
</evidence>
<dbReference type="PANTHER" id="PTHR12300">
    <property type="entry name" value="HVA22-LIKE PROTEINS"/>
    <property type="match status" value="1"/>
</dbReference>
<evidence type="ECO:0000256" key="1">
    <source>
        <dbReference type="ARBA" id="ARBA00004141"/>
    </source>
</evidence>
<comment type="subcellular location">
    <subcellularLocation>
        <location evidence="1 6">Membrane</location>
        <topology evidence="1 6">Multi-pass membrane protein</topology>
    </subcellularLocation>
</comment>
<dbReference type="Proteomes" id="UP000230066">
    <property type="component" value="Unassembled WGS sequence"/>
</dbReference>
<keyword evidence="8" id="KW-1185">Reference proteome</keyword>
<feature type="transmembrane region" description="Helical" evidence="6">
    <location>
        <begin position="86"/>
        <end position="110"/>
    </location>
</feature>
<name>A0A4E0R7W6_FASHE</name>
<keyword evidence="7" id="KW-0675">Receptor</keyword>
<feature type="transmembrane region" description="Helical" evidence="6">
    <location>
        <begin position="36"/>
        <end position="66"/>
    </location>
</feature>
<evidence type="ECO:0000313" key="8">
    <source>
        <dbReference type="Proteomes" id="UP000230066"/>
    </source>
</evidence>
<comment type="caution">
    <text evidence="7">The sequence shown here is derived from an EMBL/GenBank/DDBJ whole genome shotgun (WGS) entry which is preliminary data.</text>
</comment>
<accession>A0A4E0R7W6</accession>
<keyword evidence="5 6" id="KW-0472">Membrane</keyword>
<dbReference type="EMBL" id="JXXN02002921">
    <property type="protein sequence ID" value="THD22204.1"/>
    <property type="molecule type" value="Genomic_DNA"/>
</dbReference>
<dbReference type="PANTHER" id="PTHR12300:SF161">
    <property type="entry name" value="RECEPTOR EXPRESSION-ENHANCING PROTEIN"/>
    <property type="match status" value="1"/>
</dbReference>
<dbReference type="InterPro" id="IPR004345">
    <property type="entry name" value="TB2_DP1_HVA22"/>
</dbReference>
<evidence type="ECO:0000256" key="5">
    <source>
        <dbReference type="ARBA" id="ARBA00023136"/>
    </source>
</evidence>
<reference evidence="7" key="1">
    <citation type="submission" date="2019-03" db="EMBL/GenBank/DDBJ databases">
        <title>Improved annotation for the trematode Fasciola hepatica.</title>
        <authorList>
            <person name="Choi Y.-J."/>
            <person name="Martin J."/>
            <person name="Mitreva M."/>
        </authorList>
    </citation>
    <scope>NUCLEOTIDE SEQUENCE [LARGE SCALE GENOMIC DNA]</scope>
</reference>
<protein>
    <recommendedName>
        <fullName evidence="6">Receptor expression-enhancing protein</fullName>
    </recommendedName>
</protein>
<evidence type="ECO:0000256" key="3">
    <source>
        <dbReference type="ARBA" id="ARBA00022692"/>
    </source>
</evidence>
<proteinExistence type="inferred from homology"/>
<organism evidence="7 8">
    <name type="scientific">Fasciola hepatica</name>
    <name type="common">Liver fluke</name>
    <dbReference type="NCBI Taxonomy" id="6192"/>
    <lineage>
        <taxon>Eukaryota</taxon>
        <taxon>Metazoa</taxon>
        <taxon>Spiralia</taxon>
        <taxon>Lophotrochozoa</taxon>
        <taxon>Platyhelminthes</taxon>
        <taxon>Trematoda</taxon>
        <taxon>Digenea</taxon>
        <taxon>Plagiorchiida</taxon>
        <taxon>Echinostomata</taxon>
        <taxon>Echinostomatoidea</taxon>
        <taxon>Fasciolidae</taxon>
        <taxon>Fasciola</taxon>
    </lineage>
</organism>
<comment type="similarity">
    <text evidence="2 6">Belongs to the DP1 family.</text>
</comment>
<dbReference type="Pfam" id="PF03134">
    <property type="entry name" value="TB2_DP1_HVA22"/>
    <property type="match status" value="1"/>
</dbReference>